<protein>
    <submittedName>
        <fullName evidence="3">Uncharacterized protein</fullName>
    </submittedName>
</protein>
<evidence type="ECO:0000313" key="3">
    <source>
        <dbReference type="EMBL" id="OBZ82218.1"/>
    </source>
</evidence>
<feature type="region of interest" description="Disordered" evidence="1">
    <location>
        <begin position="353"/>
        <end position="382"/>
    </location>
</feature>
<comment type="caution">
    <text evidence="3">The sequence shown here is derived from an EMBL/GenBank/DDBJ whole genome shotgun (WGS) entry which is preliminary data.</text>
</comment>
<gene>
    <name evidence="3" type="ORF">A0J61_09732</name>
</gene>
<keyword evidence="2" id="KW-1133">Transmembrane helix</keyword>
<keyword evidence="2" id="KW-0812">Transmembrane</keyword>
<feature type="transmembrane region" description="Helical" evidence="2">
    <location>
        <begin position="151"/>
        <end position="170"/>
    </location>
</feature>
<keyword evidence="4" id="KW-1185">Reference proteome</keyword>
<dbReference type="OrthoDB" id="5597503at2759"/>
<proteinExistence type="predicted"/>
<feature type="compositionally biased region" description="Acidic residues" evidence="1">
    <location>
        <begin position="368"/>
        <end position="381"/>
    </location>
</feature>
<dbReference type="AlphaFoldDB" id="A0A1C7MZQ2"/>
<dbReference type="InParanoid" id="A0A1C7MZQ2"/>
<evidence type="ECO:0000256" key="2">
    <source>
        <dbReference type="SAM" id="Phobius"/>
    </source>
</evidence>
<dbReference type="EMBL" id="LUGH01000924">
    <property type="protein sequence ID" value="OBZ82218.1"/>
    <property type="molecule type" value="Genomic_DNA"/>
</dbReference>
<organism evidence="3 4">
    <name type="scientific">Choanephora cucurbitarum</name>
    <dbReference type="NCBI Taxonomy" id="101091"/>
    <lineage>
        <taxon>Eukaryota</taxon>
        <taxon>Fungi</taxon>
        <taxon>Fungi incertae sedis</taxon>
        <taxon>Mucoromycota</taxon>
        <taxon>Mucoromycotina</taxon>
        <taxon>Mucoromycetes</taxon>
        <taxon>Mucorales</taxon>
        <taxon>Mucorineae</taxon>
        <taxon>Choanephoraceae</taxon>
        <taxon>Choanephoroideae</taxon>
        <taxon>Choanephora</taxon>
    </lineage>
</organism>
<feature type="transmembrane region" description="Helical" evidence="2">
    <location>
        <begin position="6"/>
        <end position="28"/>
    </location>
</feature>
<feature type="transmembrane region" description="Helical" evidence="2">
    <location>
        <begin position="191"/>
        <end position="214"/>
    </location>
</feature>
<accession>A0A1C7MZQ2</accession>
<feature type="transmembrane region" description="Helical" evidence="2">
    <location>
        <begin position="220"/>
        <end position="238"/>
    </location>
</feature>
<feature type="transmembrane region" description="Helical" evidence="2">
    <location>
        <begin position="71"/>
        <end position="90"/>
    </location>
</feature>
<dbReference type="Proteomes" id="UP000093000">
    <property type="component" value="Unassembled WGS sequence"/>
</dbReference>
<reference evidence="3 4" key="1">
    <citation type="submission" date="2016-03" db="EMBL/GenBank/DDBJ databases">
        <title>Choanephora cucurbitarum.</title>
        <authorList>
            <person name="Min B."/>
            <person name="Park H."/>
            <person name="Park J.-H."/>
            <person name="Shin H.-D."/>
            <person name="Choi I.-G."/>
        </authorList>
    </citation>
    <scope>NUCLEOTIDE SEQUENCE [LARGE SCALE GENOMIC DNA]</scope>
    <source>
        <strain evidence="3 4">KUS-F28377</strain>
    </source>
</reference>
<keyword evidence="2" id="KW-0472">Membrane</keyword>
<sequence length="404" mass="45188">MSSSLYLATIALQGAAAGVAGELAIRSLFRKQDKLVQVKIGKFMLGIFMALKSILFLTLSDNHGQTCNGAIRVADLFFHIAMVAGDYVLLCRVQSVVPVNWRKRTQALNYILIGVRFLIGIVDVVLIKITVHSTGACNFEDQDYWGIVYTFYDTILDIYVTVSISGILIAHIRSLKADRMKVNKLLYTSVIYHNVFRSVGITITSLISSFFLIMKNREEIIMLIWPIVDTFFVILVGYDSDLTKAIRKLRTRRRNVSSNVPSTLDLGGTSPIPIPSSSFFRPHVKPALPHRHSDSDMLQSPYSAYQHDNYFFDTDVESGTRRSDVYDFINLTGWKSKSNDEVNSPRIHFANSNQISSKKVAGSTPTIIDDDDDNNNDDDDMRNDATVSLVVAGTTSCDTDKTRV</sequence>
<feature type="transmembrane region" description="Helical" evidence="2">
    <location>
        <begin position="40"/>
        <end position="59"/>
    </location>
</feature>
<evidence type="ECO:0000256" key="1">
    <source>
        <dbReference type="SAM" id="MobiDB-lite"/>
    </source>
</evidence>
<feature type="transmembrane region" description="Helical" evidence="2">
    <location>
        <begin position="110"/>
        <end position="131"/>
    </location>
</feature>
<name>A0A1C7MZQ2_9FUNG</name>
<evidence type="ECO:0000313" key="4">
    <source>
        <dbReference type="Proteomes" id="UP000093000"/>
    </source>
</evidence>